<comment type="caution">
    <text evidence="13">The sequence shown here is derived from an EMBL/GenBank/DDBJ whole genome shotgun (WGS) entry which is preliminary data.</text>
</comment>
<evidence type="ECO:0000256" key="10">
    <source>
        <dbReference type="SAM" id="MobiDB-lite"/>
    </source>
</evidence>
<dbReference type="Pfam" id="PF02309">
    <property type="entry name" value="AUX_IAA"/>
    <property type="match status" value="1"/>
</dbReference>
<keyword evidence="5 9" id="KW-0238">DNA-binding</keyword>
<keyword evidence="7 9" id="KW-0539">Nucleus</keyword>
<evidence type="ECO:0000259" key="11">
    <source>
        <dbReference type="PROSITE" id="PS50863"/>
    </source>
</evidence>
<evidence type="ECO:0000259" key="12">
    <source>
        <dbReference type="PROSITE" id="PS51745"/>
    </source>
</evidence>
<dbReference type="GO" id="GO:0005634">
    <property type="term" value="C:nucleus"/>
    <property type="evidence" value="ECO:0007669"/>
    <property type="project" value="UniProtKB-SubCell"/>
</dbReference>
<dbReference type="InterPro" id="IPR044835">
    <property type="entry name" value="ARF_plant"/>
</dbReference>
<keyword evidence="4 9" id="KW-0805">Transcription regulation</keyword>
<evidence type="ECO:0000256" key="7">
    <source>
        <dbReference type="ARBA" id="ARBA00023242"/>
    </source>
</evidence>
<dbReference type="SMART" id="SM01019">
    <property type="entry name" value="B3"/>
    <property type="match status" value="1"/>
</dbReference>
<feature type="region of interest" description="Disordered" evidence="10">
    <location>
        <begin position="536"/>
        <end position="558"/>
    </location>
</feature>
<evidence type="ECO:0000256" key="5">
    <source>
        <dbReference type="ARBA" id="ARBA00023125"/>
    </source>
</evidence>
<evidence type="ECO:0000256" key="2">
    <source>
        <dbReference type="ARBA" id="ARBA00007853"/>
    </source>
</evidence>
<evidence type="ECO:0000256" key="3">
    <source>
        <dbReference type="ARBA" id="ARBA00011726"/>
    </source>
</evidence>
<dbReference type="PROSITE" id="PS50863">
    <property type="entry name" value="B3"/>
    <property type="match status" value="1"/>
</dbReference>
<evidence type="ECO:0000256" key="6">
    <source>
        <dbReference type="ARBA" id="ARBA00023163"/>
    </source>
</evidence>
<dbReference type="PANTHER" id="PTHR31384">
    <property type="entry name" value="AUXIN RESPONSE FACTOR 4-RELATED"/>
    <property type="match status" value="1"/>
</dbReference>
<dbReference type="FunFam" id="2.40.330.10:FF:000001">
    <property type="entry name" value="Auxin response factor"/>
    <property type="match status" value="1"/>
</dbReference>
<evidence type="ECO:0000256" key="1">
    <source>
        <dbReference type="ARBA" id="ARBA00004123"/>
    </source>
</evidence>
<keyword evidence="6 9" id="KW-0804">Transcription</keyword>
<evidence type="ECO:0000256" key="9">
    <source>
        <dbReference type="RuleBase" id="RU004561"/>
    </source>
</evidence>
<dbReference type="FunFam" id="2.30.30.1040:FF:000001">
    <property type="entry name" value="Auxin response factor"/>
    <property type="match status" value="1"/>
</dbReference>
<evidence type="ECO:0000313" key="13">
    <source>
        <dbReference type="EMBL" id="KAG6703777.1"/>
    </source>
</evidence>
<name>A0A922JFG0_CARIL</name>
<dbReference type="GO" id="GO:0009734">
    <property type="term" value="P:auxin-activated signaling pathway"/>
    <property type="evidence" value="ECO:0007669"/>
    <property type="project" value="UniProtKB-KW"/>
</dbReference>
<dbReference type="Proteomes" id="UP000811246">
    <property type="component" value="Chromosome 7"/>
</dbReference>
<feature type="region of interest" description="Disordered" evidence="10">
    <location>
        <begin position="1"/>
        <end position="34"/>
    </location>
</feature>
<accession>A0A922JFG0</accession>
<reference evidence="13" key="1">
    <citation type="submission" date="2021-01" db="EMBL/GenBank/DDBJ databases">
        <authorList>
            <person name="Lovell J.T."/>
            <person name="Bentley N."/>
            <person name="Bhattarai G."/>
            <person name="Jenkins J.W."/>
            <person name="Sreedasyam A."/>
            <person name="Alarcon Y."/>
            <person name="Bock C."/>
            <person name="Boston L."/>
            <person name="Carlson J."/>
            <person name="Cervantes K."/>
            <person name="Clermont K."/>
            <person name="Krom N."/>
            <person name="Kubenka K."/>
            <person name="Mamidi S."/>
            <person name="Mattison C."/>
            <person name="Monteros M."/>
            <person name="Pisani C."/>
            <person name="Plott C."/>
            <person name="Rajasekar S."/>
            <person name="Rhein H.S."/>
            <person name="Rohla C."/>
            <person name="Song M."/>
            <person name="Hilaire R.S."/>
            <person name="Shu S."/>
            <person name="Wells L."/>
            <person name="Wang X."/>
            <person name="Webber J."/>
            <person name="Heerema R.J."/>
            <person name="Klein P."/>
            <person name="Conner P."/>
            <person name="Grauke L."/>
            <person name="Grimwood J."/>
            <person name="Schmutz J."/>
            <person name="Randall J.J."/>
        </authorList>
    </citation>
    <scope>NUCLEOTIDE SEQUENCE</scope>
    <source>
        <tissue evidence="13">Leaf</tissue>
    </source>
</reference>
<comment type="subunit">
    <text evidence="3 9">Homodimers and heterodimers.</text>
</comment>
<dbReference type="Pfam" id="PF06507">
    <property type="entry name" value="ARF_AD"/>
    <property type="match status" value="1"/>
</dbReference>
<evidence type="ECO:0000256" key="4">
    <source>
        <dbReference type="ARBA" id="ARBA00023015"/>
    </source>
</evidence>
<organism evidence="13 14">
    <name type="scientific">Carya illinoinensis</name>
    <name type="common">Pecan</name>
    <dbReference type="NCBI Taxonomy" id="32201"/>
    <lineage>
        <taxon>Eukaryota</taxon>
        <taxon>Viridiplantae</taxon>
        <taxon>Streptophyta</taxon>
        <taxon>Embryophyta</taxon>
        <taxon>Tracheophyta</taxon>
        <taxon>Spermatophyta</taxon>
        <taxon>Magnoliopsida</taxon>
        <taxon>eudicotyledons</taxon>
        <taxon>Gunneridae</taxon>
        <taxon>Pentapetalae</taxon>
        <taxon>rosids</taxon>
        <taxon>fabids</taxon>
        <taxon>Fagales</taxon>
        <taxon>Juglandaceae</taxon>
        <taxon>Carya</taxon>
    </lineage>
</organism>
<comment type="function">
    <text evidence="9">Auxin response factors (ARFs) are transcriptional factors that bind specifically to the DNA sequence 5'-TGTCTC-3' found in the auxin-responsive promoter elements (AuxREs).</text>
</comment>
<dbReference type="CDD" id="cd10017">
    <property type="entry name" value="B3_DNA"/>
    <property type="match status" value="1"/>
</dbReference>
<sequence length="749" mass="83472">MGSVGDLQGANLSATVSESDTRGRMGGGLPADQYDQGERDILDAKLWHACAGPRVYVPRTGEKVFYFPQGHMEQVEAYTKQDGMREMPIYNVPSKILCKVVHVRLKAEAQTDEVFAQVTLLPEPEQDKLSLEDETALSSPTRTSVCSFVKKLTASDTSTHGGFSVRKLHARKCFPPLDMSQQPPVQELVAKDLQGLEWNFRHVYRGRPRRHLLTSGWSTFVTAKKLVAGDACIFLRGENGQLRVGVRRAVKPLNNASASVISGCSMHHGILASASHAVSTGTLFTVYYRPWTSPSEFIIPFEQYMKLAKIVYSVGTRFTMPFEGEECSEKSVPTRCSGTIVGVENIDCIRWPGSEWRCLKVQWDRTSDTFLLPERVSPWNIELIESTNKEPTSTISERKRTSSINASLPGFSRLTIDGLFHGSIGYASKRHKEVLQGQENKKTRGQELDAETPPTIPHLLPLSDPDWCHRLMGLENKPCFPMHDHFPQHNSSTISYPGGNITAPCPTYQWPPIFPNGVCDNISVSKNISVSNVTISNSGSQTFRSSESRDENDAPLSQPTSCSRYMLFGVNLANSHPELPSPQVATYCEHSSPCSLPPTSESCVSKTIQVSESSKNSPCVHLKKQCENCSITHRSCTKVLKHGTVLGRSVDLVRFNGYDELISEFDEMFDFKGSLIDGCSGWHVTYTDYEGDMMLIGDCPWQEFCFNVQKMFIWPKEEIDKLIQTQQIQLTSSCSLSRLIMSSFSSINI</sequence>
<comment type="similarity">
    <text evidence="2 9">Belongs to the ARF family.</text>
</comment>
<dbReference type="GO" id="GO:0003677">
    <property type="term" value="F:DNA binding"/>
    <property type="evidence" value="ECO:0007669"/>
    <property type="project" value="UniProtKB-KW"/>
</dbReference>
<dbReference type="AlphaFoldDB" id="A0A922JFG0"/>
<dbReference type="InterPro" id="IPR003340">
    <property type="entry name" value="B3_DNA-bd"/>
</dbReference>
<dbReference type="GO" id="GO:0006355">
    <property type="term" value="P:regulation of DNA-templated transcription"/>
    <property type="evidence" value="ECO:0007669"/>
    <property type="project" value="InterPro"/>
</dbReference>
<feature type="region of interest" description="Disordered" evidence="10">
    <location>
        <begin position="431"/>
        <end position="456"/>
    </location>
</feature>
<evidence type="ECO:0000256" key="8">
    <source>
        <dbReference type="ARBA" id="ARBA00023294"/>
    </source>
</evidence>
<dbReference type="InterPro" id="IPR010525">
    <property type="entry name" value="ARF_dom"/>
</dbReference>
<feature type="domain" description="TF-B3" evidence="11">
    <location>
        <begin position="148"/>
        <end position="250"/>
    </location>
</feature>
<gene>
    <name evidence="13" type="ORF">I3842_07G102300</name>
</gene>
<dbReference type="PROSITE" id="PS51745">
    <property type="entry name" value="PB1"/>
    <property type="match status" value="1"/>
</dbReference>
<dbReference type="InterPro" id="IPR033389">
    <property type="entry name" value="AUX/IAA_dom"/>
</dbReference>
<comment type="subcellular location">
    <subcellularLocation>
        <location evidence="1 9">Nucleus</location>
    </subcellularLocation>
</comment>
<dbReference type="Pfam" id="PF02362">
    <property type="entry name" value="B3"/>
    <property type="match status" value="1"/>
</dbReference>
<keyword evidence="8 9" id="KW-0927">Auxin signaling pathway</keyword>
<protein>
    <recommendedName>
        <fullName evidence="9">Auxin response factor</fullName>
    </recommendedName>
</protein>
<dbReference type="InterPro" id="IPR053793">
    <property type="entry name" value="PB1-like"/>
</dbReference>
<feature type="domain" description="PB1" evidence="12">
    <location>
        <begin position="634"/>
        <end position="718"/>
    </location>
</feature>
<evidence type="ECO:0000313" key="14">
    <source>
        <dbReference type="Proteomes" id="UP000811246"/>
    </source>
</evidence>
<dbReference type="EMBL" id="CM031831">
    <property type="protein sequence ID" value="KAG6703777.1"/>
    <property type="molecule type" value="Genomic_DNA"/>
</dbReference>
<dbReference type="PANTHER" id="PTHR31384:SF25">
    <property type="entry name" value="AUXIN RESPONSE FACTOR"/>
    <property type="match status" value="1"/>
</dbReference>
<proteinExistence type="inferred from homology"/>